<organism evidence="2 3">
    <name type="scientific">Cuscuta australis</name>
    <dbReference type="NCBI Taxonomy" id="267555"/>
    <lineage>
        <taxon>Eukaryota</taxon>
        <taxon>Viridiplantae</taxon>
        <taxon>Streptophyta</taxon>
        <taxon>Embryophyta</taxon>
        <taxon>Tracheophyta</taxon>
        <taxon>Spermatophyta</taxon>
        <taxon>Magnoliopsida</taxon>
        <taxon>eudicotyledons</taxon>
        <taxon>Gunneridae</taxon>
        <taxon>Pentapetalae</taxon>
        <taxon>asterids</taxon>
        <taxon>lamiids</taxon>
        <taxon>Solanales</taxon>
        <taxon>Convolvulaceae</taxon>
        <taxon>Cuscuteae</taxon>
        <taxon>Cuscuta</taxon>
        <taxon>Cuscuta subgen. Grammica</taxon>
        <taxon>Cuscuta sect. Cleistogrammica</taxon>
    </lineage>
</organism>
<keyword evidence="3" id="KW-1185">Reference proteome</keyword>
<dbReference type="PANTHER" id="PTHR31286:SF179">
    <property type="entry name" value="RNASE H TYPE-1 DOMAIN-CONTAINING PROTEIN"/>
    <property type="match status" value="1"/>
</dbReference>
<proteinExistence type="predicted"/>
<dbReference type="Proteomes" id="UP000249390">
    <property type="component" value="Unassembled WGS sequence"/>
</dbReference>
<feature type="domain" description="DUF4283" evidence="1">
    <location>
        <begin position="59"/>
        <end position="139"/>
    </location>
</feature>
<dbReference type="EMBL" id="NQVE01000204">
    <property type="protein sequence ID" value="RAL38942.1"/>
    <property type="molecule type" value="Genomic_DNA"/>
</dbReference>
<dbReference type="Pfam" id="PF14111">
    <property type="entry name" value="DUF4283"/>
    <property type="match status" value="1"/>
</dbReference>
<evidence type="ECO:0000259" key="1">
    <source>
        <dbReference type="Pfam" id="PF14111"/>
    </source>
</evidence>
<reference evidence="2 3" key="1">
    <citation type="submission" date="2018-06" db="EMBL/GenBank/DDBJ databases">
        <title>The Genome of Cuscuta australis (Dodder) Provides Insight into the Evolution of Plant Parasitism.</title>
        <authorList>
            <person name="Liu H."/>
        </authorList>
    </citation>
    <scope>NUCLEOTIDE SEQUENCE [LARGE SCALE GENOMIC DNA]</scope>
    <source>
        <strain evidence="3">cv. Yunnan</strain>
        <tissue evidence="2">Vines</tissue>
    </source>
</reference>
<accession>A0A328CZN3</accession>
<dbReference type="AlphaFoldDB" id="A0A328CZN3"/>
<dbReference type="InterPro" id="IPR025558">
    <property type="entry name" value="DUF4283"/>
</dbReference>
<dbReference type="InterPro" id="IPR040256">
    <property type="entry name" value="At4g02000-like"/>
</dbReference>
<sequence length="226" mass="25550">MARISPESSAGEPTVKVSRLISDVVVSGVTHPLQGKSLGHFKGTPTVSFPKEDILLLSNRFKLAMIGSFQRRPPFPVMEAFLNRLGLCGKFSFSILSHRKLLINFMAEEDYIRVLCRKTWDVHGRIMRVTKWSPALSPEIYNPVVLVWISIPDLPIHLHDMRALRLILSHLGNPIMVDLSTKNFSRPALARVCVEMDVSNLPVPKVLIIHDQEELIFPILFENPPE</sequence>
<protein>
    <recommendedName>
        <fullName evidence="1">DUF4283 domain-containing protein</fullName>
    </recommendedName>
</protein>
<gene>
    <name evidence="2" type="ORF">DM860_014768</name>
</gene>
<dbReference type="PANTHER" id="PTHR31286">
    <property type="entry name" value="GLYCINE-RICH CELL WALL STRUCTURAL PROTEIN 1.8-LIKE"/>
    <property type="match status" value="1"/>
</dbReference>
<evidence type="ECO:0000313" key="2">
    <source>
        <dbReference type="EMBL" id="RAL38942.1"/>
    </source>
</evidence>
<comment type="caution">
    <text evidence="2">The sequence shown here is derived from an EMBL/GenBank/DDBJ whole genome shotgun (WGS) entry which is preliminary data.</text>
</comment>
<evidence type="ECO:0000313" key="3">
    <source>
        <dbReference type="Proteomes" id="UP000249390"/>
    </source>
</evidence>
<name>A0A328CZN3_9ASTE</name>